<dbReference type="InterPro" id="IPR002347">
    <property type="entry name" value="SDR_fam"/>
</dbReference>
<dbReference type="PRINTS" id="PR00081">
    <property type="entry name" value="GDHRDH"/>
</dbReference>
<dbReference type="RefSeq" id="WP_177197507.1">
    <property type="nucleotide sequence ID" value="NZ_FOTC01000001.1"/>
</dbReference>
<dbReference type="NCBIfam" id="NF005559">
    <property type="entry name" value="PRK07231.1"/>
    <property type="match status" value="1"/>
</dbReference>
<organism evidence="4 5">
    <name type="scientific">Halogranum rubrum</name>
    <dbReference type="NCBI Taxonomy" id="553466"/>
    <lineage>
        <taxon>Archaea</taxon>
        <taxon>Methanobacteriati</taxon>
        <taxon>Methanobacteriota</taxon>
        <taxon>Stenosarchaea group</taxon>
        <taxon>Halobacteria</taxon>
        <taxon>Halobacteriales</taxon>
        <taxon>Haloferacaceae</taxon>
    </lineage>
</organism>
<dbReference type="CDD" id="cd05233">
    <property type="entry name" value="SDR_c"/>
    <property type="match status" value="1"/>
</dbReference>
<feature type="domain" description="Ketoreductase" evidence="3">
    <location>
        <begin position="10"/>
        <end position="189"/>
    </location>
</feature>
<proteinExistence type="inferred from homology"/>
<keyword evidence="2" id="KW-0560">Oxidoreductase</keyword>
<dbReference type="Pfam" id="PF13561">
    <property type="entry name" value="adh_short_C2"/>
    <property type="match status" value="1"/>
</dbReference>
<evidence type="ECO:0000259" key="3">
    <source>
        <dbReference type="SMART" id="SM00822"/>
    </source>
</evidence>
<evidence type="ECO:0000256" key="2">
    <source>
        <dbReference type="ARBA" id="ARBA00023002"/>
    </source>
</evidence>
<accession>A0A1I4B8J6</accession>
<dbReference type="SMART" id="SM00822">
    <property type="entry name" value="PKS_KR"/>
    <property type="match status" value="1"/>
</dbReference>
<dbReference type="PANTHER" id="PTHR43639">
    <property type="entry name" value="OXIDOREDUCTASE, SHORT-CHAIN DEHYDROGENASE/REDUCTASE FAMILY (AFU_ORTHOLOGUE AFUA_5G02870)"/>
    <property type="match status" value="1"/>
</dbReference>
<dbReference type="Proteomes" id="UP000199607">
    <property type="component" value="Unassembled WGS sequence"/>
</dbReference>
<evidence type="ECO:0000313" key="5">
    <source>
        <dbReference type="Proteomes" id="UP000199607"/>
    </source>
</evidence>
<dbReference type="InterPro" id="IPR057326">
    <property type="entry name" value="KR_dom"/>
</dbReference>
<keyword evidence="5" id="KW-1185">Reference proteome</keyword>
<dbReference type="AlphaFoldDB" id="A0A1I4B8J6"/>
<evidence type="ECO:0000256" key="1">
    <source>
        <dbReference type="ARBA" id="ARBA00006484"/>
    </source>
</evidence>
<dbReference type="EMBL" id="FOTC01000001">
    <property type="protein sequence ID" value="SFK64660.1"/>
    <property type="molecule type" value="Genomic_DNA"/>
</dbReference>
<comment type="similarity">
    <text evidence="1">Belongs to the short-chain dehydrogenases/reductases (SDR) family.</text>
</comment>
<dbReference type="InterPro" id="IPR036291">
    <property type="entry name" value="NAD(P)-bd_dom_sf"/>
</dbReference>
<reference evidence="5" key="1">
    <citation type="submission" date="2016-10" db="EMBL/GenBank/DDBJ databases">
        <authorList>
            <person name="Varghese N."/>
            <person name="Submissions S."/>
        </authorList>
    </citation>
    <scope>NUCLEOTIDE SEQUENCE [LARGE SCALE GENOMIC DNA]</scope>
    <source>
        <strain evidence="5">CGMCC 1.7738</strain>
    </source>
</reference>
<dbReference type="STRING" id="553466.SAMN04487950_0365"/>
<dbReference type="PRINTS" id="PR00080">
    <property type="entry name" value="SDRFAMILY"/>
</dbReference>
<dbReference type="GO" id="GO:0016491">
    <property type="term" value="F:oxidoreductase activity"/>
    <property type="evidence" value="ECO:0007669"/>
    <property type="project" value="UniProtKB-KW"/>
</dbReference>
<dbReference type="SUPFAM" id="SSF51735">
    <property type="entry name" value="NAD(P)-binding Rossmann-fold domains"/>
    <property type="match status" value="1"/>
</dbReference>
<dbReference type="Gene3D" id="3.40.50.720">
    <property type="entry name" value="NAD(P)-binding Rossmann-like Domain"/>
    <property type="match status" value="1"/>
</dbReference>
<sequence>MVAAQRFEGQTVLVTGSTRGIGAGTAERFAAEGANVVVTGRTEADGRTVVDRITEAGGEATFVRADMRDPDAIAALVEATAEAYGGLDVLVNNAGVETNTAADEATMDDWEFVLETDFRSYWLCAKHALEYMDDGAIVNISSNHACLTMPEMFPYNAVKAGINGMTRAMALDFGPHVRVNTVNPGWIAIDRTTDEMDPEYRAKLESIHPVGRLGTPDDVAGVVSFLASDDAAFVTGSYVLADGGRTAVMQDDMLPDYRARRTE</sequence>
<dbReference type="FunFam" id="3.40.50.720:FF:000084">
    <property type="entry name" value="Short-chain dehydrogenase reductase"/>
    <property type="match status" value="1"/>
</dbReference>
<gene>
    <name evidence="4" type="ORF">SAMN04487950_0365</name>
</gene>
<evidence type="ECO:0000313" key="4">
    <source>
        <dbReference type="EMBL" id="SFK64660.1"/>
    </source>
</evidence>
<protein>
    <submittedName>
        <fullName evidence="4">NAD(P)-dependent dehydrogenase, short-chain alcohol dehydrogenase family</fullName>
    </submittedName>
</protein>
<name>A0A1I4B8J6_9EURY</name>
<dbReference type="PANTHER" id="PTHR43639:SF1">
    <property type="entry name" value="SHORT-CHAIN DEHYDROGENASE_REDUCTASE FAMILY PROTEIN"/>
    <property type="match status" value="1"/>
</dbReference>